<reference evidence="2" key="1">
    <citation type="submission" date="2014-11" db="EMBL/GenBank/DDBJ databases">
        <authorList>
            <person name="Otto D Thomas"/>
            <person name="Naeem Raeece"/>
        </authorList>
    </citation>
    <scope>NUCLEOTIDE SEQUENCE</scope>
</reference>
<organism evidence="2">
    <name type="scientific">Chromera velia CCMP2878</name>
    <dbReference type="NCBI Taxonomy" id="1169474"/>
    <lineage>
        <taxon>Eukaryota</taxon>
        <taxon>Sar</taxon>
        <taxon>Alveolata</taxon>
        <taxon>Colpodellida</taxon>
        <taxon>Chromeraceae</taxon>
        <taxon>Chromera</taxon>
    </lineage>
</organism>
<feature type="region of interest" description="Disordered" evidence="1">
    <location>
        <begin position="1"/>
        <end position="66"/>
    </location>
</feature>
<dbReference type="AlphaFoldDB" id="A0A0G4GG05"/>
<name>A0A0G4GG05_9ALVE</name>
<evidence type="ECO:0000256" key="1">
    <source>
        <dbReference type="SAM" id="MobiDB-lite"/>
    </source>
</evidence>
<evidence type="ECO:0000313" key="2">
    <source>
        <dbReference type="EMBL" id="CEM28296.1"/>
    </source>
</evidence>
<sequence>MQEEEEEEEEEEKEEGGKVHREKGNAALRLREAHPIKKCKNEEVEEKEPEAPPSVTVPVRASTGLS</sequence>
<dbReference type="VEuPathDB" id="CryptoDB:Cvel_21669"/>
<feature type="compositionally biased region" description="Acidic residues" evidence="1">
    <location>
        <begin position="1"/>
        <end position="14"/>
    </location>
</feature>
<feature type="compositionally biased region" description="Basic and acidic residues" evidence="1">
    <location>
        <begin position="15"/>
        <end position="42"/>
    </location>
</feature>
<protein>
    <submittedName>
        <fullName evidence="2">Uncharacterized protein</fullName>
    </submittedName>
</protein>
<gene>
    <name evidence="2" type="ORF">Cvel_21669</name>
</gene>
<accession>A0A0G4GG05</accession>
<dbReference type="EMBL" id="CDMZ01001162">
    <property type="protein sequence ID" value="CEM28296.1"/>
    <property type="molecule type" value="Genomic_DNA"/>
</dbReference>
<proteinExistence type="predicted"/>